<dbReference type="RefSeq" id="WP_305171366.1">
    <property type="nucleotide sequence ID" value="NZ_JAUUDS010000001.1"/>
</dbReference>
<dbReference type="Gene3D" id="1.10.357.10">
    <property type="entry name" value="Tetracycline Repressor, domain 2"/>
    <property type="match status" value="1"/>
</dbReference>
<evidence type="ECO:0000256" key="2">
    <source>
        <dbReference type="ARBA" id="ARBA00023125"/>
    </source>
</evidence>
<dbReference type="PROSITE" id="PS50977">
    <property type="entry name" value="HTH_TETR_2"/>
    <property type="match status" value="1"/>
</dbReference>
<feature type="DNA-binding region" description="H-T-H motif" evidence="4">
    <location>
        <begin position="38"/>
        <end position="57"/>
    </location>
</feature>
<reference evidence="6 7" key="1">
    <citation type="submission" date="2023-07" db="EMBL/GenBank/DDBJ databases">
        <authorList>
            <person name="Kim M.K."/>
        </authorList>
    </citation>
    <scope>NUCLEOTIDE SEQUENCE [LARGE SCALE GENOMIC DNA]</scope>
    <source>
        <strain evidence="6 7">KR1UV-12</strain>
    </source>
</reference>
<evidence type="ECO:0000256" key="4">
    <source>
        <dbReference type="PROSITE-ProRule" id="PRU00335"/>
    </source>
</evidence>
<evidence type="ECO:0000256" key="3">
    <source>
        <dbReference type="ARBA" id="ARBA00023163"/>
    </source>
</evidence>
<dbReference type="SUPFAM" id="SSF46689">
    <property type="entry name" value="Homeodomain-like"/>
    <property type="match status" value="1"/>
</dbReference>
<evidence type="ECO:0000313" key="7">
    <source>
        <dbReference type="Proteomes" id="UP001230685"/>
    </source>
</evidence>
<dbReference type="InterPro" id="IPR009057">
    <property type="entry name" value="Homeodomain-like_sf"/>
</dbReference>
<keyword evidence="3" id="KW-0804">Transcription</keyword>
<organism evidence="6 7">
    <name type="scientific">Sphingomonas aurea</name>
    <dbReference type="NCBI Taxonomy" id="3063994"/>
    <lineage>
        <taxon>Bacteria</taxon>
        <taxon>Pseudomonadati</taxon>
        <taxon>Pseudomonadota</taxon>
        <taxon>Alphaproteobacteria</taxon>
        <taxon>Sphingomonadales</taxon>
        <taxon>Sphingomonadaceae</taxon>
        <taxon>Sphingomonas</taxon>
    </lineage>
</organism>
<dbReference type="PANTHER" id="PTHR30055:SF234">
    <property type="entry name" value="HTH-TYPE TRANSCRIPTIONAL REGULATOR BETI"/>
    <property type="match status" value="1"/>
</dbReference>
<gene>
    <name evidence="6" type="ORF">Q5H91_01005</name>
</gene>
<proteinExistence type="predicted"/>
<protein>
    <submittedName>
        <fullName evidence="6">TetR family transcriptional regulator</fullName>
    </submittedName>
</protein>
<accession>A0ABT9EFN9</accession>
<dbReference type="Pfam" id="PF00440">
    <property type="entry name" value="TetR_N"/>
    <property type="match status" value="1"/>
</dbReference>
<dbReference type="PANTHER" id="PTHR30055">
    <property type="entry name" value="HTH-TYPE TRANSCRIPTIONAL REGULATOR RUTR"/>
    <property type="match status" value="1"/>
</dbReference>
<evidence type="ECO:0000259" key="5">
    <source>
        <dbReference type="PROSITE" id="PS50977"/>
    </source>
</evidence>
<dbReference type="Proteomes" id="UP001230685">
    <property type="component" value="Unassembled WGS sequence"/>
</dbReference>
<sequence length="198" mass="20427">MSTRATPLPRRLAPEESRTAALDAARALLIEAGPQGVTLKAVAARVGRTHANLLHHFGSAAGLQRALAERMAADITATIGEAVLAARAGTRDPRAIVDLTFDAFDREGAGALASWMILSGHHDALDPILQAIHRLVDQLAAGTGIGARPIAEETLQLVLLALGDALLGGPMAGALGLPRTRARELALAGLLGSAAIRE</sequence>
<keyword evidence="2 4" id="KW-0238">DNA-binding</keyword>
<dbReference type="EMBL" id="JAUUDS010000001">
    <property type="protein sequence ID" value="MDP1025781.1"/>
    <property type="molecule type" value="Genomic_DNA"/>
</dbReference>
<evidence type="ECO:0000313" key="6">
    <source>
        <dbReference type="EMBL" id="MDP1025781.1"/>
    </source>
</evidence>
<dbReference type="InterPro" id="IPR001647">
    <property type="entry name" value="HTH_TetR"/>
</dbReference>
<feature type="domain" description="HTH tetR-type" evidence="5">
    <location>
        <begin position="15"/>
        <end position="75"/>
    </location>
</feature>
<dbReference type="InterPro" id="IPR050109">
    <property type="entry name" value="HTH-type_TetR-like_transc_reg"/>
</dbReference>
<keyword evidence="1" id="KW-0805">Transcription regulation</keyword>
<keyword evidence="7" id="KW-1185">Reference proteome</keyword>
<evidence type="ECO:0000256" key="1">
    <source>
        <dbReference type="ARBA" id="ARBA00023015"/>
    </source>
</evidence>
<name>A0ABT9EFN9_9SPHN</name>
<comment type="caution">
    <text evidence="6">The sequence shown here is derived from an EMBL/GenBank/DDBJ whole genome shotgun (WGS) entry which is preliminary data.</text>
</comment>